<organism evidence="1 2">
    <name type="scientific">Steinernema carpocapsae</name>
    <name type="common">Entomopathogenic nematode</name>
    <dbReference type="NCBI Taxonomy" id="34508"/>
    <lineage>
        <taxon>Eukaryota</taxon>
        <taxon>Metazoa</taxon>
        <taxon>Ecdysozoa</taxon>
        <taxon>Nematoda</taxon>
        <taxon>Chromadorea</taxon>
        <taxon>Rhabditida</taxon>
        <taxon>Tylenchina</taxon>
        <taxon>Panagrolaimomorpha</taxon>
        <taxon>Strongyloidoidea</taxon>
        <taxon>Steinernematidae</taxon>
        <taxon>Steinernema</taxon>
    </lineage>
</organism>
<reference evidence="1 2" key="2">
    <citation type="journal article" date="2019" name="G3 (Bethesda)">
        <title>Hybrid Assembly of the Genome of the Entomopathogenic Nematode Steinernema carpocapsae Identifies the X-Chromosome.</title>
        <authorList>
            <person name="Serra L."/>
            <person name="Macchietto M."/>
            <person name="Macias-Munoz A."/>
            <person name="McGill C.J."/>
            <person name="Rodriguez I.M."/>
            <person name="Rodriguez B."/>
            <person name="Murad R."/>
            <person name="Mortazavi A."/>
        </authorList>
    </citation>
    <scope>NUCLEOTIDE SEQUENCE [LARGE SCALE GENOMIC DNA]</scope>
    <source>
        <strain evidence="1 2">ALL</strain>
    </source>
</reference>
<dbReference type="AlphaFoldDB" id="A0A4U8V235"/>
<proteinExistence type="predicted"/>
<dbReference type="Proteomes" id="UP000298663">
    <property type="component" value="Unassembled WGS sequence"/>
</dbReference>
<protein>
    <submittedName>
        <fullName evidence="1">Uncharacterized protein</fullName>
    </submittedName>
</protein>
<sequence>MRNTWFLPESLIFKSHFPSNPPALQIRIPAPVPMNANRAARIPFLKTNVLNLCGNRCEVVDKTLSAWTSSAQSKEQLDRKKIIWYCNWMSWKIDRSFEIVGRLQTDLVRFKKENLVADCFCENATEETSTEVFMARVDRVNLFFE</sequence>
<comment type="caution">
    <text evidence="1">The sequence shown here is derived from an EMBL/GenBank/DDBJ whole genome shotgun (WGS) entry which is preliminary data.</text>
</comment>
<gene>
    <name evidence="1" type="ORF">L596_005085</name>
</gene>
<keyword evidence="2" id="KW-1185">Reference proteome</keyword>
<name>A0A4U8V235_STECR</name>
<reference evidence="1 2" key="1">
    <citation type="journal article" date="2015" name="Genome Biol.">
        <title>Comparative genomics of Steinernema reveals deeply conserved gene regulatory networks.</title>
        <authorList>
            <person name="Dillman A.R."/>
            <person name="Macchietto M."/>
            <person name="Porter C.F."/>
            <person name="Rogers A."/>
            <person name="Williams B."/>
            <person name="Antoshechkin I."/>
            <person name="Lee M.M."/>
            <person name="Goodwin Z."/>
            <person name="Lu X."/>
            <person name="Lewis E.E."/>
            <person name="Goodrich-Blair H."/>
            <person name="Stock S.P."/>
            <person name="Adams B.J."/>
            <person name="Sternberg P.W."/>
            <person name="Mortazavi A."/>
        </authorList>
    </citation>
    <scope>NUCLEOTIDE SEQUENCE [LARGE SCALE GENOMIC DNA]</scope>
    <source>
        <strain evidence="1 2">ALL</strain>
    </source>
</reference>
<dbReference type="EMBL" id="AZBU02000001">
    <property type="protein sequence ID" value="TMS38338.1"/>
    <property type="molecule type" value="Genomic_DNA"/>
</dbReference>
<evidence type="ECO:0000313" key="2">
    <source>
        <dbReference type="Proteomes" id="UP000298663"/>
    </source>
</evidence>
<evidence type="ECO:0000313" key="1">
    <source>
        <dbReference type="EMBL" id="TMS38338.1"/>
    </source>
</evidence>
<accession>A0A4U8V235</accession>